<evidence type="ECO:0000313" key="3">
    <source>
        <dbReference type="EMBL" id="QTD50374.1"/>
    </source>
</evidence>
<organism evidence="3 4">
    <name type="scientific">Sulfidibacter corallicola</name>
    <dbReference type="NCBI Taxonomy" id="2818388"/>
    <lineage>
        <taxon>Bacteria</taxon>
        <taxon>Pseudomonadati</taxon>
        <taxon>Acidobacteriota</taxon>
        <taxon>Holophagae</taxon>
        <taxon>Acanthopleuribacterales</taxon>
        <taxon>Acanthopleuribacteraceae</taxon>
        <taxon>Sulfidibacter</taxon>
    </lineage>
</organism>
<feature type="transmembrane region" description="Helical" evidence="2">
    <location>
        <begin position="197"/>
        <end position="216"/>
    </location>
</feature>
<dbReference type="KEGG" id="scor:J3U87_32720"/>
<dbReference type="Proteomes" id="UP000663929">
    <property type="component" value="Chromosome"/>
</dbReference>
<keyword evidence="2" id="KW-1133">Transmembrane helix</keyword>
<feature type="region of interest" description="Disordered" evidence="1">
    <location>
        <begin position="157"/>
        <end position="179"/>
    </location>
</feature>
<accession>A0A8A4TME3</accession>
<protein>
    <submittedName>
        <fullName evidence="3">Uncharacterized protein</fullName>
    </submittedName>
</protein>
<proteinExistence type="predicted"/>
<dbReference type="RefSeq" id="WP_237380017.1">
    <property type="nucleotide sequence ID" value="NZ_CP071793.1"/>
</dbReference>
<keyword evidence="4" id="KW-1185">Reference proteome</keyword>
<reference evidence="3" key="1">
    <citation type="submission" date="2021-03" db="EMBL/GenBank/DDBJ databases">
        <title>Acanthopleuribacteraceae sp. M133.</title>
        <authorList>
            <person name="Wang G."/>
        </authorList>
    </citation>
    <scope>NUCLEOTIDE SEQUENCE</scope>
    <source>
        <strain evidence="3">M133</strain>
    </source>
</reference>
<evidence type="ECO:0000256" key="2">
    <source>
        <dbReference type="SAM" id="Phobius"/>
    </source>
</evidence>
<dbReference type="AlphaFoldDB" id="A0A8A4TME3"/>
<evidence type="ECO:0000313" key="4">
    <source>
        <dbReference type="Proteomes" id="UP000663929"/>
    </source>
</evidence>
<keyword evidence="2" id="KW-0472">Membrane</keyword>
<evidence type="ECO:0000256" key="1">
    <source>
        <dbReference type="SAM" id="MobiDB-lite"/>
    </source>
</evidence>
<sequence length="223" mass="24032">MLFRHWPGARHRFVPRALVWLFLLVPTALSALPDTPSPETLPRLVQEANISQIGPDTFLVTLTYAVRNRGSISLQNLQVHADLGLDFPGASVLADHVPESADFTVNPSFDGRDDTRLLRGRDRLDPRAEGTIRITVTVTRESAQTEFRHKARLEAALPDGTPLPAPAGTGHDATRPGFETLDPPVHIGLVGPSVPTLGTAGLVALICGLASLVLNISRARAQE</sequence>
<gene>
    <name evidence="3" type="ORF">J3U87_32720</name>
</gene>
<keyword evidence="2" id="KW-0812">Transmembrane</keyword>
<name>A0A8A4TME3_SULCO</name>
<dbReference type="EMBL" id="CP071793">
    <property type="protein sequence ID" value="QTD50374.1"/>
    <property type="molecule type" value="Genomic_DNA"/>
</dbReference>